<dbReference type="InterPro" id="IPR032675">
    <property type="entry name" value="LRR_dom_sf"/>
</dbReference>
<keyword evidence="6" id="KW-1185">Reference proteome</keyword>
<dbReference type="Pfam" id="PF13516">
    <property type="entry name" value="LRR_6"/>
    <property type="match status" value="2"/>
</dbReference>
<comment type="similarity">
    <text evidence="1">Belongs to the LRRC42 family.</text>
</comment>
<reference evidence="5" key="1">
    <citation type="submission" date="2022-12" db="EMBL/GenBank/DDBJ databases">
        <authorList>
            <person name="Alioto T."/>
            <person name="Alioto T."/>
            <person name="Gomez Garrido J."/>
        </authorList>
    </citation>
    <scope>NUCLEOTIDE SEQUENCE</scope>
</reference>
<proteinExistence type="inferred from homology"/>
<dbReference type="InterPro" id="IPR039631">
    <property type="entry name" value="LRRC42"/>
</dbReference>
<evidence type="ECO:0000256" key="4">
    <source>
        <dbReference type="ARBA" id="ARBA00022737"/>
    </source>
</evidence>
<keyword evidence="4" id="KW-0677">Repeat</keyword>
<dbReference type="AlphaFoldDB" id="A0AA35KH08"/>
<evidence type="ECO:0000313" key="6">
    <source>
        <dbReference type="Proteomes" id="UP001178461"/>
    </source>
</evidence>
<dbReference type="InterPro" id="IPR001611">
    <property type="entry name" value="Leu-rich_rpt"/>
</dbReference>
<dbReference type="EMBL" id="OX395131">
    <property type="protein sequence ID" value="CAI5777119.1"/>
    <property type="molecule type" value="Genomic_DNA"/>
</dbReference>
<organism evidence="5 6">
    <name type="scientific">Podarcis lilfordi</name>
    <name type="common">Lilford's wall lizard</name>
    <dbReference type="NCBI Taxonomy" id="74358"/>
    <lineage>
        <taxon>Eukaryota</taxon>
        <taxon>Metazoa</taxon>
        <taxon>Chordata</taxon>
        <taxon>Craniata</taxon>
        <taxon>Vertebrata</taxon>
        <taxon>Euteleostomi</taxon>
        <taxon>Lepidosauria</taxon>
        <taxon>Squamata</taxon>
        <taxon>Bifurcata</taxon>
        <taxon>Unidentata</taxon>
        <taxon>Episquamata</taxon>
        <taxon>Laterata</taxon>
        <taxon>Lacertibaenia</taxon>
        <taxon>Lacertidae</taxon>
        <taxon>Podarcis</taxon>
    </lineage>
</organism>
<dbReference type="Proteomes" id="UP001178461">
    <property type="component" value="Chromosome 6"/>
</dbReference>
<keyword evidence="3" id="KW-0433">Leucine-rich repeat</keyword>
<dbReference type="SUPFAM" id="SSF52047">
    <property type="entry name" value="RNI-like"/>
    <property type="match status" value="1"/>
</dbReference>
<dbReference type="Gene3D" id="3.80.10.10">
    <property type="entry name" value="Ribonuclease Inhibitor"/>
    <property type="match status" value="1"/>
</dbReference>
<evidence type="ECO:0000256" key="2">
    <source>
        <dbReference type="ARBA" id="ARBA00014198"/>
    </source>
</evidence>
<protein>
    <recommendedName>
        <fullName evidence="2">Leucine-rich repeat-containing protein 42</fullName>
    </recommendedName>
</protein>
<evidence type="ECO:0000256" key="3">
    <source>
        <dbReference type="ARBA" id="ARBA00022614"/>
    </source>
</evidence>
<evidence type="ECO:0000256" key="1">
    <source>
        <dbReference type="ARBA" id="ARBA00009297"/>
    </source>
</evidence>
<sequence length="437" mass="49501">MFSLEAETAAAAAAATSPRAPQKKLQRGMSCYLYAENFPDRGSVYVRENGQLYKANQASGGVNNSDPKPRPSRLFSKGFSVELYVNRENDNGRTDHFIFTYTKKGNLRYSAKSLFSLVLSYIADNIHHVDSLVDFPEQIAEKLFYAADARQKFTEPRTGLCALQKFIDAYGSLVLQTLCLKNGYLVISEKLEEIKSFRDLTCLDLSFCKLGDEHELLDHITNRTLSSLTRLFLKDNCLSDAGLRKMTAPVRVMKRGLENLSVLDLSCNPGITRLGLRYLLPFKKLNCLDLSGTCLKDTNAVVCWIQTQIGLAHSEVPLKAFDHNSCKTEGWAEQTILQWEHAVQEAIKPQESLKSRTAAQLFYGKRARTEEPLELEPSENLQFYRPRAEMLNLPVLIGKSEELQKKKKRASAEHEEQRFKSKQLSFSVADWDLLNSY</sequence>
<dbReference type="PANTHER" id="PTHR31994:SF3">
    <property type="entry name" value="LEUCINE-RICH REPEAT-CONTAINING PROTEIN 42"/>
    <property type="match status" value="1"/>
</dbReference>
<gene>
    <name evidence="5" type="ORF">PODLI_1B002857</name>
</gene>
<dbReference type="PANTHER" id="PTHR31994">
    <property type="entry name" value="LEUCINE-RICH REPEAT-CONTAINING PROTEIN 42"/>
    <property type="match status" value="1"/>
</dbReference>
<name>A0AA35KH08_9SAUR</name>
<accession>A0AA35KH08</accession>
<evidence type="ECO:0000313" key="5">
    <source>
        <dbReference type="EMBL" id="CAI5777119.1"/>
    </source>
</evidence>